<dbReference type="Gene3D" id="3.40.30.10">
    <property type="entry name" value="Glutaredoxin"/>
    <property type="match status" value="1"/>
</dbReference>
<dbReference type="eggNOG" id="COG0526">
    <property type="taxonomic scope" value="Bacteria"/>
</dbReference>
<dbReference type="eggNOG" id="COG3391">
    <property type="taxonomic scope" value="Bacteria"/>
</dbReference>
<dbReference type="OrthoDB" id="9811352at2"/>
<comment type="caution">
    <text evidence="1">The sequence shown here is derived from an EMBL/GenBank/DDBJ whole genome shotgun (WGS) entry which is preliminary data.</text>
</comment>
<dbReference type="SUPFAM" id="SSF52833">
    <property type="entry name" value="Thioredoxin-like"/>
    <property type="match status" value="1"/>
</dbReference>
<dbReference type="Gene3D" id="2.120.10.30">
    <property type="entry name" value="TolB, C-terminal domain"/>
    <property type="match status" value="2"/>
</dbReference>
<dbReference type="PATRIC" id="fig|1121015.4.peg.1939"/>
<organism evidence="1 2">
    <name type="scientific">Arenimonas oryziterrae DSM 21050 = YC6267</name>
    <dbReference type="NCBI Taxonomy" id="1121015"/>
    <lineage>
        <taxon>Bacteria</taxon>
        <taxon>Pseudomonadati</taxon>
        <taxon>Pseudomonadota</taxon>
        <taxon>Gammaproteobacteria</taxon>
        <taxon>Lysobacterales</taxon>
        <taxon>Lysobacteraceae</taxon>
        <taxon>Arenimonas</taxon>
    </lineage>
</organism>
<accession>A0A091AUJ6</accession>
<dbReference type="STRING" id="1121015.GCA_000420545_02260"/>
<dbReference type="SUPFAM" id="SSF101898">
    <property type="entry name" value="NHL repeat"/>
    <property type="match status" value="1"/>
</dbReference>
<keyword evidence="2" id="KW-1185">Reference proteome</keyword>
<evidence type="ECO:0008006" key="3">
    <source>
        <dbReference type="Google" id="ProtNLM"/>
    </source>
</evidence>
<dbReference type="AlphaFoldDB" id="A0A091AUJ6"/>
<evidence type="ECO:0000313" key="1">
    <source>
        <dbReference type="EMBL" id="KFN42907.1"/>
    </source>
</evidence>
<dbReference type="PANTHER" id="PTHR46388:SF2">
    <property type="entry name" value="NHL REPEAT-CONTAINING PROTEIN 2"/>
    <property type="match status" value="1"/>
</dbReference>
<gene>
    <name evidence="1" type="ORF">N789_12320</name>
</gene>
<dbReference type="InterPro" id="IPR011042">
    <property type="entry name" value="6-blade_b-propeller_TolB-like"/>
</dbReference>
<dbReference type="EMBL" id="AVCI01000007">
    <property type="protein sequence ID" value="KFN42907.1"/>
    <property type="molecule type" value="Genomic_DNA"/>
</dbReference>
<evidence type="ECO:0000313" key="2">
    <source>
        <dbReference type="Proteomes" id="UP000029385"/>
    </source>
</evidence>
<dbReference type="InterPro" id="IPR036249">
    <property type="entry name" value="Thioredoxin-like_sf"/>
</dbReference>
<dbReference type="Proteomes" id="UP000029385">
    <property type="component" value="Unassembled WGS sequence"/>
</dbReference>
<name>A0A091AUJ6_9GAMM</name>
<dbReference type="PANTHER" id="PTHR46388">
    <property type="entry name" value="NHL REPEAT-CONTAINING PROTEIN 2"/>
    <property type="match status" value="1"/>
</dbReference>
<proteinExistence type="predicted"/>
<dbReference type="RefSeq" id="WP_022969862.1">
    <property type="nucleotide sequence ID" value="NZ_ATVD01000004.1"/>
</dbReference>
<sequence>MTTATPAPALHASLNWLNADPQTIAMQRGRVTALVFWNASSAYCSNLIEELLRIKLRHPVGLAILGIHQPKFDVEIDGRTVHKALNRLGVNFPVANDRGWVAWQHYGIVSWPSVALIDSKGFLREIFSGDDQVAALDLALGALIEEAGADIRQSPSLRLSGGEPISPLLFPSGLLVTESHLYVADTGHHRILECTHEGRVLREFGTGYPDLVDGAPTEAAFRYPRGLCMMRDYLYVADTGNHAVRRIHLIDGQVHTVAGTGKAGIPREGVSTIASDCPLNQPTAVTGINDRLFIAMTGSNQIWEFDLGKSRLCFIAGTGELGITDGQGRNALLAQPMGMALVQQTLYVADSASSAVRAIQLQQNSVQTLVGQGLYEFGEQDGQRRDARLQYPQAVALDPGSPVLWVADTYNGSLRKLRLGGGEMSSHPLPQPLYQPSALAMLGNTLWIADAAAHEIMRHDIATGLLSRIPVGE</sequence>
<protein>
    <recommendedName>
        <fullName evidence="3">Thioredoxin domain-containing protein</fullName>
    </recommendedName>
</protein>
<reference evidence="1 2" key="1">
    <citation type="submission" date="2013-09" db="EMBL/GenBank/DDBJ databases">
        <title>Genome sequencing of Arenimonas oryziterrae.</title>
        <authorList>
            <person name="Chen F."/>
            <person name="Wang G."/>
        </authorList>
    </citation>
    <scope>NUCLEOTIDE SEQUENCE [LARGE SCALE GENOMIC DNA]</scope>
    <source>
        <strain evidence="1 2">YC6267</strain>
    </source>
</reference>